<gene>
    <name evidence="2" type="ORF">NPIL_371911</name>
</gene>
<evidence type="ECO:0000313" key="2">
    <source>
        <dbReference type="EMBL" id="GFT35509.1"/>
    </source>
</evidence>
<accession>A0A8X6NUU3</accession>
<reference evidence="2" key="1">
    <citation type="submission" date="2020-08" db="EMBL/GenBank/DDBJ databases">
        <title>Multicomponent nature underlies the extraordinary mechanical properties of spider dragline silk.</title>
        <authorList>
            <person name="Kono N."/>
            <person name="Nakamura H."/>
            <person name="Mori M."/>
            <person name="Yoshida Y."/>
            <person name="Ohtoshi R."/>
            <person name="Malay A.D."/>
            <person name="Moran D.A.P."/>
            <person name="Tomita M."/>
            <person name="Numata K."/>
            <person name="Arakawa K."/>
        </authorList>
    </citation>
    <scope>NUCLEOTIDE SEQUENCE</scope>
</reference>
<protein>
    <submittedName>
        <fullName evidence="2">Uncharacterized protein</fullName>
    </submittedName>
</protein>
<name>A0A8X6NUU3_NEPPI</name>
<feature type="non-terminal residue" evidence="2">
    <location>
        <position position="1"/>
    </location>
</feature>
<dbReference type="EMBL" id="BMAW01062350">
    <property type="protein sequence ID" value="GFT35509.1"/>
    <property type="molecule type" value="Genomic_DNA"/>
</dbReference>
<evidence type="ECO:0000256" key="1">
    <source>
        <dbReference type="SAM" id="MobiDB-lite"/>
    </source>
</evidence>
<organism evidence="2 3">
    <name type="scientific">Nephila pilipes</name>
    <name type="common">Giant wood spider</name>
    <name type="synonym">Nephila maculata</name>
    <dbReference type="NCBI Taxonomy" id="299642"/>
    <lineage>
        <taxon>Eukaryota</taxon>
        <taxon>Metazoa</taxon>
        <taxon>Ecdysozoa</taxon>
        <taxon>Arthropoda</taxon>
        <taxon>Chelicerata</taxon>
        <taxon>Arachnida</taxon>
        <taxon>Araneae</taxon>
        <taxon>Araneomorphae</taxon>
        <taxon>Entelegynae</taxon>
        <taxon>Araneoidea</taxon>
        <taxon>Nephilidae</taxon>
        <taxon>Nephila</taxon>
    </lineage>
</organism>
<comment type="caution">
    <text evidence="2">The sequence shown here is derived from an EMBL/GenBank/DDBJ whole genome shotgun (WGS) entry which is preliminary data.</text>
</comment>
<evidence type="ECO:0000313" key="3">
    <source>
        <dbReference type="Proteomes" id="UP000887013"/>
    </source>
</evidence>
<dbReference type="AlphaFoldDB" id="A0A8X6NUU3"/>
<feature type="compositionally biased region" description="Basic and acidic residues" evidence="1">
    <location>
        <begin position="1"/>
        <end position="21"/>
    </location>
</feature>
<sequence>IENRCVKRGETHLYATEDRHNSRNPGSYRGPLDKKSNVIPTDHTAQKQQ</sequence>
<dbReference type="Proteomes" id="UP000887013">
    <property type="component" value="Unassembled WGS sequence"/>
</dbReference>
<keyword evidence="3" id="KW-1185">Reference proteome</keyword>
<proteinExistence type="predicted"/>
<feature type="region of interest" description="Disordered" evidence="1">
    <location>
        <begin position="1"/>
        <end position="49"/>
    </location>
</feature>